<dbReference type="AlphaFoldDB" id="A0A4R6PRE8"/>
<keyword evidence="3" id="KW-1185">Reference proteome</keyword>
<dbReference type="Proteomes" id="UP000295531">
    <property type="component" value="Unassembled WGS sequence"/>
</dbReference>
<gene>
    <name evidence="2" type="ORF">DEU29_10158</name>
</gene>
<dbReference type="EMBL" id="SNXI01000001">
    <property type="protein sequence ID" value="TDP40514.1"/>
    <property type="molecule type" value="Genomic_DNA"/>
</dbReference>
<keyword evidence="1" id="KW-0472">Membrane</keyword>
<name>A0A4R6PRE8_9GAMM</name>
<dbReference type="OrthoDB" id="6240546at2"/>
<dbReference type="RefSeq" id="WP_133538201.1">
    <property type="nucleotide sequence ID" value="NZ_SNXI01000001.1"/>
</dbReference>
<organism evidence="2 3">
    <name type="scientific">Idiomarina aquatica</name>
    <dbReference type="NCBI Taxonomy" id="1327752"/>
    <lineage>
        <taxon>Bacteria</taxon>
        <taxon>Pseudomonadati</taxon>
        <taxon>Pseudomonadota</taxon>
        <taxon>Gammaproteobacteria</taxon>
        <taxon>Alteromonadales</taxon>
        <taxon>Idiomarinaceae</taxon>
        <taxon>Idiomarina</taxon>
    </lineage>
</organism>
<keyword evidence="1" id="KW-1133">Transmembrane helix</keyword>
<reference evidence="2 3" key="1">
    <citation type="submission" date="2019-03" db="EMBL/GenBank/DDBJ databases">
        <title>Freshwater and sediment microbial communities from various areas in North America, analyzing microbe dynamics in response to fracking.</title>
        <authorList>
            <person name="Lamendella R."/>
        </authorList>
    </citation>
    <scope>NUCLEOTIDE SEQUENCE [LARGE SCALE GENOMIC DNA]</scope>
    <source>
        <strain evidence="2 3">18_TX</strain>
    </source>
</reference>
<feature type="transmembrane region" description="Helical" evidence="1">
    <location>
        <begin position="7"/>
        <end position="32"/>
    </location>
</feature>
<evidence type="ECO:0000256" key="1">
    <source>
        <dbReference type="SAM" id="Phobius"/>
    </source>
</evidence>
<proteinExistence type="predicted"/>
<protein>
    <submittedName>
        <fullName evidence="2">Uncharacterized protein</fullName>
    </submittedName>
</protein>
<keyword evidence="1" id="KW-0812">Transmembrane</keyword>
<accession>A0A4R6PRE8</accession>
<evidence type="ECO:0000313" key="3">
    <source>
        <dbReference type="Proteomes" id="UP000295531"/>
    </source>
</evidence>
<feature type="transmembrane region" description="Helical" evidence="1">
    <location>
        <begin position="38"/>
        <end position="56"/>
    </location>
</feature>
<sequence length="75" mass="8781">MKDLKDSLLFIVAVVCLLVFIGAVIDIVFYWSDTGFDWMFLGKNVLYAIATGYWVWRLLIRPYWKRKALGAFDIN</sequence>
<evidence type="ECO:0000313" key="2">
    <source>
        <dbReference type="EMBL" id="TDP40514.1"/>
    </source>
</evidence>
<comment type="caution">
    <text evidence="2">The sequence shown here is derived from an EMBL/GenBank/DDBJ whole genome shotgun (WGS) entry which is preliminary data.</text>
</comment>